<dbReference type="PROSITE" id="PS50878">
    <property type="entry name" value="RT_POL"/>
    <property type="match status" value="1"/>
</dbReference>
<dbReference type="SUPFAM" id="SSF56672">
    <property type="entry name" value="DNA/RNA polymerases"/>
    <property type="match status" value="1"/>
</dbReference>
<feature type="domain" description="Reverse transcriptase" evidence="1">
    <location>
        <begin position="1"/>
        <end position="126"/>
    </location>
</feature>
<dbReference type="PANTHER" id="PTHR34047">
    <property type="entry name" value="NUCLEAR INTRON MATURASE 1, MITOCHONDRIAL-RELATED"/>
    <property type="match status" value="1"/>
</dbReference>
<dbReference type="InterPro" id="IPR043502">
    <property type="entry name" value="DNA/RNA_pol_sf"/>
</dbReference>
<dbReference type="Pfam" id="PF08388">
    <property type="entry name" value="GIIM"/>
    <property type="match status" value="1"/>
</dbReference>
<proteinExistence type="predicted"/>
<reference evidence="2 3" key="1">
    <citation type="journal article" date="2018" name="ACS Chem. Biol.">
        <title>Ketoreductase domain dysfunction expands chemodiversity: malyngamide biosynthesis in the cyanobacterium Okeania hirsuta.</title>
        <authorList>
            <person name="Moss N.A."/>
            <person name="Leao T."/>
            <person name="Rankin M."/>
            <person name="McCullough T.M."/>
            <person name="Qu P."/>
            <person name="Korobeynikov A."/>
            <person name="Smith J.L."/>
            <person name="Gerwick L."/>
            <person name="Gerwick W.H."/>
        </authorList>
    </citation>
    <scope>NUCLEOTIDE SEQUENCE [LARGE SCALE GENOMIC DNA]</scope>
    <source>
        <strain evidence="2 3">PAB10Feb10-1</strain>
    </source>
</reference>
<evidence type="ECO:0000313" key="2">
    <source>
        <dbReference type="EMBL" id="RQH27582.1"/>
    </source>
</evidence>
<dbReference type="Pfam" id="PF00078">
    <property type="entry name" value="RVT_1"/>
    <property type="match status" value="1"/>
</dbReference>
<evidence type="ECO:0000313" key="3">
    <source>
        <dbReference type="Proteomes" id="UP000269154"/>
    </source>
</evidence>
<dbReference type="InterPro" id="IPR043128">
    <property type="entry name" value="Rev_trsase/Diguanyl_cyclase"/>
</dbReference>
<dbReference type="CDD" id="cd01651">
    <property type="entry name" value="RT_G2_intron"/>
    <property type="match status" value="1"/>
</dbReference>
<gene>
    <name evidence="2" type="ORF">D5R40_27025</name>
</gene>
<accession>A0A3N6P1T7</accession>
<dbReference type="InterPro" id="IPR013597">
    <property type="entry name" value="Mat_intron_G2"/>
</dbReference>
<comment type="caution">
    <text evidence="2">The sequence shown here is derived from an EMBL/GenBank/DDBJ whole genome shotgun (WGS) entry which is preliminary data.</text>
</comment>
<name>A0A3N6P1T7_9CYAN</name>
<dbReference type="AlphaFoldDB" id="A0A3N6P1T7"/>
<keyword evidence="3" id="KW-1185">Reference proteome</keyword>
<dbReference type="PANTHER" id="PTHR34047:SF8">
    <property type="entry name" value="PROTEIN YKFC"/>
    <property type="match status" value="1"/>
</dbReference>
<dbReference type="Proteomes" id="UP000269154">
    <property type="component" value="Unassembled WGS sequence"/>
</dbReference>
<dbReference type="EMBL" id="RCBY01000241">
    <property type="protein sequence ID" value="RQH27582.1"/>
    <property type="molecule type" value="Genomic_DNA"/>
</dbReference>
<dbReference type="Gene3D" id="3.30.70.270">
    <property type="match status" value="1"/>
</dbReference>
<organism evidence="2 3">
    <name type="scientific">Okeania hirsuta</name>
    <dbReference type="NCBI Taxonomy" id="1458930"/>
    <lineage>
        <taxon>Bacteria</taxon>
        <taxon>Bacillati</taxon>
        <taxon>Cyanobacteriota</taxon>
        <taxon>Cyanophyceae</taxon>
        <taxon>Oscillatoriophycideae</taxon>
        <taxon>Oscillatoriales</taxon>
        <taxon>Microcoleaceae</taxon>
        <taxon>Okeania</taxon>
    </lineage>
</organism>
<dbReference type="OrthoDB" id="468044at2"/>
<sequence>MLNLVGTHPARKTIKQWLKAGYIDKGTYNPTHEGTPQGGVISPLIASIGLHGLEQLINSVKLPKRRKLGIIRYADDLIVTANNRETLENIRETLKQWLYERGLQISDEKTRIVHIRDGFNFLGFNLGKYNGKLLIKPQKEKVLEFCQQIGRTIKSCGSWSQENLITKLNPKLTGFANYYQGAVSKETFNYINYRVWKYLWKWARPRQLTLILNASKNIERWFEGIFPSDSTKSNGKLYRDCLRSGQSL</sequence>
<dbReference type="InterPro" id="IPR051083">
    <property type="entry name" value="GrpII_Intron_Splice-Mob/Def"/>
</dbReference>
<dbReference type="InterPro" id="IPR000477">
    <property type="entry name" value="RT_dom"/>
</dbReference>
<protein>
    <recommendedName>
        <fullName evidence="1">Reverse transcriptase domain-containing protein</fullName>
    </recommendedName>
</protein>
<evidence type="ECO:0000259" key="1">
    <source>
        <dbReference type="PROSITE" id="PS50878"/>
    </source>
</evidence>